<gene>
    <name evidence="1" type="ORF">EKH77_17085</name>
</gene>
<dbReference type="OrthoDB" id="4242547at2"/>
<dbReference type="RefSeq" id="WP_126915224.1">
    <property type="nucleotide sequence ID" value="NZ_CP034587.1"/>
</dbReference>
<protein>
    <submittedName>
        <fullName evidence="1">Uncharacterized protein</fullName>
    </submittedName>
</protein>
<reference evidence="1 2" key="1">
    <citation type="submission" date="2018-12" db="EMBL/GenBank/DDBJ databases">
        <title>The whole draft genome of Streptomyce luteoverticillatus CGMCC 15060.</title>
        <authorList>
            <person name="Feng Z."/>
            <person name="Chen G."/>
            <person name="Zhang J."/>
            <person name="Zhu H."/>
            <person name="Yu X."/>
            <person name="Zhang W."/>
            <person name="Zhang X."/>
        </authorList>
    </citation>
    <scope>NUCLEOTIDE SEQUENCE [LARGE SCALE GENOMIC DNA]</scope>
    <source>
        <strain evidence="1 2">CGMCC 15060</strain>
    </source>
</reference>
<sequence>MSSDSFDRRLADDDLYRQLNNDIEKYVSDPGHDSEFGTVVLCSLAVESEDRAWGEYPPEGHDYPGKDR</sequence>
<organism evidence="1 2">
    <name type="scientific">Streptomyces luteoverticillatus</name>
    <name type="common">Streptoverticillium luteoverticillatus</name>
    <dbReference type="NCBI Taxonomy" id="66425"/>
    <lineage>
        <taxon>Bacteria</taxon>
        <taxon>Bacillati</taxon>
        <taxon>Actinomycetota</taxon>
        <taxon>Actinomycetes</taxon>
        <taxon>Kitasatosporales</taxon>
        <taxon>Streptomycetaceae</taxon>
        <taxon>Streptomyces</taxon>
    </lineage>
</organism>
<dbReference type="EMBL" id="CP034587">
    <property type="protein sequence ID" value="AZQ72706.1"/>
    <property type="molecule type" value="Genomic_DNA"/>
</dbReference>
<name>A0A3Q9G0G9_STRLT</name>
<dbReference type="AlphaFoldDB" id="A0A3Q9G0G9"/>
<evidence type="ECO:0000313" key="2">
    <source>
        <dbReference type="Proteomes" id="UP000267900"/>
    </source>
</evidence>
<dbReference type="Proteomes" id="UP000267900">
    <property type="component" value="Chromosome"/>
</dbReference>
<evidence type="ECO:0000313" key="1">
    <source>
        <dbReference type="EMBL" id="AZQ72706.1"/>
    </source>
</evidence>
<accession>A0A3Q9G0G9</accession>
<proteinExistence type="predicted"/>
<keyword evidence="2" id="KW-1185">Reference proteome</keyword>